<keyword evidence="3 7" id="KW-0479">Metal-binding</keyword>
<evidence type="ECO:0000259" key="8">
    <source>
        <dbReference type="SMART" id="SM00922"/>
    </source>
</evidence>
<evidence type="ECO:0000256" key="7">
    <source>
        <dbReference type="HAMAP-Rule" id="MF_01933"/>
    </source>
</evidence>
<comment type="pathway">
    <text evidence="7">Quinol/quinone metabolism; 1,4-dihydroxy-2-naphthoate biosynthesis; 1,4-dihydroxy-2-naphthoate from chorismate: step 4/7.</text>
</comment>
<dbReference type="GO" id="GO:0016854">
    <property type="term" value="F:racemase and epimerase activity"/>
    <property type="evidence" value="ECO:0007669"/>
    <property type="project" value="UniProtKB-ARBA"/>
</dbReference>
<dbReference type="GO" id="GO:0009234">
    <property type="term" value="P:menaquinone biosynthetic process"/>
    <property type="evidence" value="ECO:0007669"/>
    <property type="project" value="UniProtKB-UniRule"/>
</dbReference>
<keyword evidence="2 7" id="KW-0474">Menaquinone biosynthesis</keyword>
<dbReference type="UniPathway" id="UPA01057">
    <property type="reaction ID" value="UER00165"/>
</dbReference>
<evidence type="ECO:0000313" key="10">
    <source>
        <dbReference type="Proteomes" id="UP000037326"/>
    </source>
</evidence>
<keyword evidence="5 7" id="KW-0456">Lyase</keyword>
<dbReference type="GO" id="GO:0043748">
    <property type="term" value="F:O-succinylbenzoate synthase activity"/>
    <property type="evidence" value="ECO:0007669"/>
    <property type="project" value="UniProtKB-EC"/>
</dbReference>
<evidence type="ECO:0000256" key="2">
    <source>
        <dbReference type="ARBA" id="ARBA00022428"/>
    </source>
</evidence>
<dbReference type="EMBL" id="LFXJ01000010">
    <property type="protein sequence ID" value="KMY29001.1"/>
    <property type="molecule type" value="Genomic_DNA"/>
</dbReference>
<gene>
    <name evidence="7" type="primary">menC</name>
    <name evidence="9" type="ORF">ACZ11_17890</name>
</gene>
<dbReference type="Pfam" id="PF02746">
    <property type="entry name" value="MR_MLE_N"/>
    <property type="match status" value="1"/>
</dbReference>
<dbReference type="InterPro" id="IPR013341">
    <property type="entry name" value="Mandelate_racemase_N_dom"/>
</dbReference>
<dbReference type="InterPro" id="IPR036849">
    <property type="entry name" value="Enolase-like_C_sf"/>
</dbReference>
<organism evidence="9 10">
    <name type="scientific">Lysinibacillus xylanilyticus</name>
    <dbReference type="NCBI Taxonomy" id="582475"/>
    <lineage>
        <taxon>Bacteria</taxon>
        <taxon>Bacillati</taxon>
        <taxon>Bacillota</taxon>
        <taxon>Bacilli</taxon>
        <taxon>Bacillales</taxon>
        <taxon>Bacillaceae</taxon>
        <taxon>Lysinibacillus</taxon>
    </lineage>
</organism>
<dbReference type="GO" id="GO:0000287">
    <property type="term" value="F:magnesium ion binding"/>
    <property type="evidence" value="ECO:0007669"/>
    <property type="project" value="UniProtKB-UniRule"/>
</dbReference>
<dbReference type="SUPFAM" id="SSF54826">
    <property type="entry name" value="Enolase N-terminal domain-like"/>
    <property type="match status" value="1"/>
</dbReference>
<dbReference type="SFLD" id="SFLDS00001">
    <property type="entry name" value="Enolase"/>
    <property type="match status" value="1"/>
</dbReference>
<dbReference type="Gene3D" id="3.20.20.120">
    <property type="entry name" value="Enolase-like C-terminal domain"/>
    <property type="match status" value="1"/>
</dbReference>
<feature type="binding site" evidence="7">
    <location>
        <position position="189"/>
    </location>
    <ligand>
        <name>Mg(2+)</name>
        <dbReference type="ChEBI" id="CHEBI:18420"/>
    </ligand>
</feature>
<dbReference type="SUPFAM" id="SSF51604">
    <property type="entry name" value="Enolase C-terminal domain-like"/>
    <property type="match status" value="1"/>
</dbReference>
<dbReference type="PATRIC" id="fig|582475.4.peg.2624"/>
<feature type="active site" description="Proton donor" evidence="7">
    <location>
        <position position="164"/>
    </location>
</feature>
<dbReference type="InterPro" id="IPR029065">
    <property type="entry name" value="Enolase_C-like"/>
</dbReference>
<dbReference type="UniPathway" id="UPA00079"/>
<evidence type="ECO:0000256" key="6">
    <source>
        <dbReference type="ARBA" id="ARBA00029491"/>
    </source>
</evidence>
<evidence type="ECO:0000256" key="3">
    <source>
        <dbReference type="ARBA" id="ARBA00022723"/>
    </source>
</evidence>
<dbReference type="InterPro" id="IPR047585">
    <property type="entry name" value="MenC"/>
</dbReference>
<dbReference type="OrthoDB" id="9774531at2"/>
<comment type="caution">
    <text evidence="9">The sequence shown here is derived from an EMBL/GenBank/DDBJ whole genome shotgun (WGS) entry which is preliminary data.</text>
</comment>
<dbReference type="NCBIfam" id="TIGR01928">
    <property type="entry name" value="menC_lowGC_arch"/>
    <property type="match status" value="1"/>
</dbReference>
<evidence type="ECO:0000256" key="1">
    <source>
        <dbReference type="ARBA" id="ARBA00001968"/>
    </source>
</evidence>
<comment type="cofactor">
    <cofactor evidence="1 7">
        <name>a divalent metal cation</name>
        <dbReference type="ChEBI" id="CHEBI:60240"/>
    </cofactor>
</comment>
<name>A0A0K9F4I4_9BACI</name>
<feature type="binding site" evidence="7">
    <location>
        <position position="214"/>
    </location>
    <ligand>
        <name>Mg(2+)</name>
        <dbReference type="ChEBI" id="CHEBI:18420"/>
    </ligand>
</feature>
<dbReference type="CDD" id="cd03317">
    <property type="entry name" value="NAAAR"/>
    <property type="match status" value="1"/>
</dbReference>
<dbReference type="Proteomes" id="UP000037326">
    <property type="component" value="Unassembled WGS sequence"/>
</dbReference>
<dbReference type="GeneID" id="96600094"/>
<evidence type="ECO:0000256" key="4">
    <source>
        <dbReference type="ARBA" id="ARBA00022842"/>
    </source>
</evidence>
<dbReference type="HAMAP" id="MF_01933">
    <property type="entry name" value="MenC_2"/>
    <property type="match status" value="1"/>
</dbReference>
<dbReference type="InterPro" id="IPR029017">
    <property type="entry name" value="Enolase-like_N"/>
</dbReference>
<comment type="function">
    <text evidence="7">Converts 2-succinyl-6-hydroxy-2,4-cyclohexadiene-1-carboxylate (SHCHC) to 2-succinylbenzoate (OSB).</text>
</comment>
<dbReference type="EC" id="4.2.1.113" evidence="6 7"/>
<dbReference type="Gene3D" id="3.30.390.10">
    <property type="entry name" value="Enolase-like, N-terminal domain"/>
    <property type="match status" value="1"/>
</dbReference>
<comment type="pathway">
    <text evidence="7">Quinol/quinone metabolism; menaquinone biosynthesis.</text>
</comment>
<dbReference type="PANTHER" id="PTHR48073:SF5">
    <property type="entry name" value="O-SUCCINYLBENZOATE SYNTHASE"/>
    <property type="match status" value="1"/>
</dbReference>
<comment type="catalytic activity">
    <reaction evidence="7">
        <text>(1R,6R)-6-hydroxy-2-succinyl-cyclohexa-2,4-diene-1-carboxylate = 2-succinylbenzoate + H2O</text>
        <dbReference type="Rhea" id="RHEA:10196"/>
        <dbReference type="ChEBI" id="CHEBI:15377"/>
        <dbReference type="ChEBI" id="CHEBI:18325"/>
        <dbReference type="ChEBI" id="CHEBI:58689"/>
        <dbReference type="EC" id="4.2.1.113"/>
    </reaction>
</comment>
<dbReference type="SMART" id="SM00922">
    <property type="entry name" value="MR_MLE"/>
    <property type="match status" value="1"/>
</dbReference>
<feature type="domain" description="Mandelate racemase/muconate lactonizing enzyme C-terminal" evidence="8">
    <location>
        <begin position="143"/>
        <end position="235"/>
    </location>
</feature>
<evidence type="ECO:0000313" key="9">
    <source>
        <dbReference type="EMBL" id="KMY29001.1"/>
    </source>
</evidence>
<evidence type="ECO:0000256" key="5">
    <source>
        <dbReference type="ARBA" id="ARBA00023239"/>
    </source>
</evidence>
<accession>A0A0K9F4I4</accession>
<keyword evidence="4 7" id="KW-0460">Magnesium</keyword>
<dbReference type="AlphaFoldDB" id="A0A0K9F4I4"/>
<comment type="similarity">
    <text evidence="7">Belongs to the mandelate racemase/muconate lactonizing enzyme family. MenC type 2 subfamily.</text>
</comment>
<dbReference type="PANTHER" id="PTHR48073">
    <property type="entry name" value="O-SUCCINYLBENZOATE SYNTHASE-RELATED"/>
    <property type="match status" value="1"/>
</dbReference>
<protein>
    <recommendedName>
        <fullName evidence="6 7">o-succinylbenzoate synthase</fullName>
        <shortName evidence="7">OSB synthase</shortName>
        <shortName evidence="7">OSBS</shortName>
        <ecNumber evidence="6 7">4.2.1.113</ecNumber>
    </recommendedName>
    <alternativeName>
        <fullName evidence="7">4-(2'-carboxyphenyl)-4-oxybutyric acid synthase</fullName>
    </alternativeName>
    <alternativeName>
        <fullName evidence="7">o-succinylbenzoic acid synthase</fullName>
    </alternativeName>
</protein>
<sequence length="377" mass="42273">MKITEITIRHLKMNLKEPFTTSFGTFEDRDFLVLEAKDEAGTIGWGESVAFHSPWYNEETLQTNWHMLEDFLIPLILNKELQHPDEVNELFKPIRKNNMAKSTIEGAIWDIYAQQTNQSLAAALGGKKDNIEVGISIGIQKSIEDLVALVDGFVKEGYKRMKIKIKPGWDVEVMSTLREAFPDVAFMADANSAYRLSDAETLKQLDAFNLTMIEQPLASDDIIDHAALQKLIDTPICLDESIHSLEDARKAVELGSTKIINIKIGRVGGLTESKKIHDYCEANNIPVWCGGMLESGIGRAHNVALTTLSNFILPGDTAGSSRYWEKDIIDPEVVVKDGYIEVSQKAGIGYEVNRETIDLFTVEQKTYGLSLLNFFQR</sequence>
<feature type="binding site" evidence="7">
    <location>
        <position position="239"/>
    </location>
    <ligand>
        <name>Mg(2+)</name>
        <dbReference type="ChEBI" id="CHEBI:18420"/>
    </ligand>
</feature>
<reference evidence="10" key="1">
    <citation type="submission" date="2015-07" db="EMBL/GenBank/DDBJ databases">
        <authorList>
            <consortium name="Consortium for Microbial Forensics and Genomics (microFORGE)"/>
            <person name="Knight B.M."/>
            <person name="Roberts D.P."/>
            <person name="Lin D."/>
            <person name="Hari K."/>
            <person name="Fletcher J."/>
            <person name="Melcher U."/>
            <person name="Blagden T."/>
            <person name="Winegar R.A."/>
        </authorList>
    </citation>
    <scope>NUCLEOTIDE SEQUENCE [LARGE SCALE GENOMIC DNA]</scope>
    <source>
        <strain evidence="10">DSM 23493</strain>
    </source>
</reference>
<proteinExistence type="inferred from homology"/>
<feature type="active site" description="Proton acceptor" evidence="7">
    <location>
        <position position="263"/>
    </location>
</feature>
<dbReference type="Pfam" id="PF13378">
    <property type="entry name" value="MR_MLE_C"/>
    <property type="match status" value="1"/>
</dbReference>
<dbReference type="SFLD" id="SFLDF00009">
    <property type="entry name" value="o-succinylbenzoate_synthase"/>
    <property type="match status" value="1"/>
</dbReference>
<dbReference type="InterPro" id="IPR010197">
    <property type="entry name" value="OSBS/NAAAR"/>
</dbReference>
<dbReference type="RefSeq" id="WP_049667905.1">
    <property type="nucleotide sequence ID" value="NZ_LFXJ01000010.1"/>
</dbReference>
<dbReference type="InterPro" id="IPR013342">
    <property type="entry name" value="Mandelate_racemase_C"/>
</dbReference>
<dbReference type="SFLD" id="SFLDG00180">
    <property type="entry name" value="muconate_cycloisomerase"/>
    <property type="match status" value="1"/>
</dbReference>